<evidence type="ECO:0008006" key="3">
    <source>
        <dbReference type="Google" id="ProtNLM"/>
    </source>
</evidence>
<evidence type="ECO:0000313" key="2">
    <source>
        <dbReference type="Proteomes" id="UP000248584"/>
    </source>
</evidence>
<comment type="caution">
    <text evidence="1">The sequence shown here is derived from an EMBL/GenBank/DDBJ whole genome shotgun (WGS) entry which is preliminary data.</text>
</comment>
<protein>
    <recommendedName>
        <fullName evidence="3">Outer membrane protein beta-barrel domain-containing protein</fullName>
    </recommendedName>
</protein>
<organism evidence="1 2">
    <name type="scientific">Nonlabens dokdonensis</name>
    <dbReference type="NCBI Taxonomy" id="328515"/>
    <lineage>
        <taxon>Bacteria</taxon>
        <taxon>Pseudomonadati</taxon>
        <taxon>Bacteroidota</taxon>
        <taxon>Flavobacteriia</taxon>
        <taxon>Flavobacteriales</taxon>
        <taxon>Flavobacteriaceae</taxon>
        <taxon>Nonlabens</taxon>
    </lineage>
</organism>
<keyword evidence="2" id="KW-1185">Reference proteome</keyword>
<dbReference type="RefSeq" id="WP_041566969.1">
    <property type="nucleotide sequence ID" value="NZ_QKZR01000001.1"/>
</dbReference>
<accession>A0ABX5Q265</accession>
<proteinExistence type="predicted"/>
<name>A0ABX5Q265_9FLAO</name>
<gene>
    <name evidence="1" type="ORF">LX97_01014</name>
</gene>
<sequence>MNHNTIRLLGIMLVMIPFYTIAQNEDAVKLFENNSKLSFSIKYQNLYWSNEGNSSVFFEAKDTWVPALGLEYNFSQRKNWNWSVGLFVRNMVRKDSETFLAEDVGRSTDLTILSSESPYWSYHLPVDLSYIKEVNDWFFVSGHVGLEVMYYAVTEGDDLGGSTGINNITRRISFESEVDSPITGGANIGLGFYLKSKNTMWRIDMTYHYHFVDIIDQAVLATNLDVSPDTVTQHNWTGDYLSFSINIFPRKGWIFKSKK</sequence>
<reference evidence="1 2" key="1">
    <citation type="submission" date="2018-06" db="EMBL/GenBank/DDBJ databases">
        <title>Genomic Encyclopedia of Archaeal and Bacterial Type Strains, Phase II (KMG-II): from individual species to whole genera.</title>
        <authorList>
            <person name="Goeker M."/>
        </authorList>
    </citation>
    <scope>NUCLEOTIDE SEQUENCE [LARGE SCALE GENOMIC DNA]</scope>
    <source>
        <strain evidence="1 2">DSM 17205</strain>
    </source>
</reference>
<dbReference type="EMBL" id="QKZR01000001">
    <property type="protein sequence ID" value="PZX44009.1"/>
    <property type="molecule type" value="Genomic_DNA"/>
</dbReference>
<evidence type="ECO:0000313" key="1">
    <source>
        <dbReference type="EMBL" id="PZX44009.1"/>
    </source>
</evidence>
<dbReference type="Proteomes" id="UP000248584">
    <property type="component" value="Unassembled WGS sequence"/>
</dbReference>